<evidence type="ECO:0000313" key="1">
    <source>
        <dbReference type="EMBL" id="MDJ1485998.1"/>
    </source>
</evidence>
<dbReference type="RefSeq" id="WP_313989289.1">
    <property type="nucleotide sequence ID" value="NZ_JASJOS010000026.1"/>
</dbReference>
<dbReference type="EMBL" id="JASJOS010000026">
    <property type="protein sequence ID" value="MDJ1485998.1"/>
    <property type="molecule type" value="Genomic_DNA"/>
</dbReference>
<accession>A0AAE3QYX4</accession>
<protein>
    <submittedName>
        <fullName evidence="1">Uncharacterized protein</fullName>
    </submittedName>
</protein>
<sequence length="56" mass="6325">MIFGKYTRELTSEKLSEIVSVSLKSKSQTILPDFGKINKDNQFYNKPTQLSSLLAS</sequence>
<name>A0AAE3QYX4_9BACT</name>
<comment type="caution">
    <text evidence="1">The sequence shown here is derived from an EMBL/GenBank/DDBJ whole genome shotgun (WGS) entry which is preliminary data.</text>
</comment>
<gene>
    <name evidence="1" type="ORF">QNI16_36290</name>
</gene>
<dbReference type="AlphaFoldDB" id="A0AAE3QYX4"/>
<evidence type="ECO:0000313" key="2">
    <source>
        <dbReference type="Proteomes" id="UP001241110"/>
    </source>
</evidence>
<organism evidence="1 2">
    <name type="scientific">Xanthocytophaga flava</name>
    <dbReference type="NCBI Taxonomy" id="3048013"/>
    <lineage>
        <taxon>Bacteria</taxon>
        <taxon>Pseudomonadati</taxon>
        <taxon>Bacteroidota</taxon>
        <taxon>Cytophagia</taxon>
        <taxon>Cytophagales</taxon>
        <taxon>Rhodocytophagaceae</taxon>
        <taxon>Xanthocytophaga</taxon>
    </lineage>
</organism>
<reference evidence="1" key="1">
    <citation type="submission" date="2023-05" db="EMBL/GenBank/DDBJ databases">
        <authorList>
            <person name="Zhang X."/>
        </authorList>
    </citation>
    <scope>NUCLEOTIDE SEQUENCE</scope>
    <source>
        <strain evidence="1">YF14B1</strain>
    </source>
</reference>
<proteinExistence type="predicted"/>
<dbReference type="Proteomes" id="UP001241110">
    <property type="component" value="Unassembled WGS sequence"/>
</dbReference>